<name>A0A1D9QJM6_SCLS1</name>
<protein>
    <submittedName>
        <fullName evidence="1">Uncharacterized protein</fullName>
    </submittedName>
</protein>
<sequence length="291" mass="33091">MDKVNRPARLRGMCTRGGTEEVLAPERYLERGTAVLLANQISLTLNPRRDILYPDWHARYWSEYNFFTKKVHEMDQLKMLLPGITGCIAEVHASVKTGTLVIKFQDSMADWDPDTDPGRLHNSELIYQTWRDVCTLHLITHPGDFCLKKLKYVIIDNIINQGTIWTIQDVIIAEGGSSVSMRAGNKQRITFERGANDTCSDWFKMLMGTANARPVARMCADHAQTLGKQVRKIYAWYNCPDLMIGALAFELEDVAPLPIQPNLPFRKQSRKDKLKAFGKSVMGSIKKAFKE</sequence>
<dbReference type="RefSeq" id="XP_001589966.1">
    <property type="nucleotide sequence ID" value="XM_001589916.1"/>
</dbReference>
<dbReference type="EMBL" id="CP017827">
    <property type="protein sequence ID" value="APA15136.1"/>
    <property type="molecule type" value="Genomic_DNA"/>
</dbReference>
<dbReference type="KEGG" id="ssl:SS1G_08730"/>
<dbReference type="AlphaFoldDB" id="A0A1D9QJM6"/>
<accession>A0A1D9QJM6</accession>
<proteinExistence type="predicted"/>
<evidence type="ECO:0000313" key="2">
    <source>
        <dbReference type="Proteomes" id="UP000177798"/>
    </source>
</evidence>
<dbReference type="VEuPathDB" id="FungiDB:sscle_14g099060"/>
<dbReference type="OMA" id="ILAPIEY"/>
<evidence type="ECO:0000313" key="1">
    <source>
        <dbReference type="EMBL" id="APA15136.1"/>
    </source>
</evidence>
<organism evidence="1 2">
    <name type="scientific">Sclerotinia sclerotiorum (strain ATCC 18683 / 1980 / Ss-1)</name>
    <name type="common">White mold</name>
    <name type="synonym">Whetzelinia sclerotiorum</name>
    <dbReference type="NCBI Taxonomy" id="665079"/>
    <lineage>
        <taxon>Eukaryota</taxon>
        <taxon>Fungi</taxon>
        <taxon>Dikarya</taxon>
        <taxon>Ascomycota</taxon>
        <taxon>Pezizomycotina</taxon>
        <taxon>Leotiomycetes</taxon>
        <taxon>Helotiales</taxon>
        <taxon>Sclerotiniaceae</taxon>
        <taxon>Sclerotinia</taxon>
    </lineage>
</organism>
<reference evidence="2" key="1">
    <citation type="journal article" date="2017" name="Genome Biol. Evol.">
        <title>The complete genome sequence of the phytopathogenic fungus Sclerotinia sclerotiorum reveals insights into the genome architecture of broad host range pathogens.</title>
        <authorList>
            <person name="Derbyshire M."/>
            <person name="Denton-Giles M."/>
            <person name="Hegedus D."/>
            <person name="Seifbarghy S."/>
            <person name="Rollins J."/>
            <person name="van Kan J."/>
            <person name="Seidl M.F."/>
            <person name="Faino L."/>
            <person name="Mbengue M."/>
            <person name="Navaud O."/>
            <person name="Raffaele S."/>
            <person name="Hammond-Kosack K."/>
            <person name="Heard S."/>
            <person name="Oliver R."/>
        </authorList>
    </citation>
    <scope>NUCLEOTIDE SEQUENCE [LARGE SCALE GENOMIC DNA]</scope>
    <source>
        <strain evidence="2">ATCC 18683 / 1980 / Ss-1</strain>
    </source>
</reference>
<gene>
    <name evidence="1" type="ORF">sscle_14g099060</name>
</gene>
<dbReference type="OrthoDB" id="3495520at2759"/>
<dbReference type="Proteomes" id="UP000177798">
    <property type="component" value="Chromosome 14"/>
</dbReference>